<dbReference type="Proteomes" id="UP000680304">
    <property type="component" value="Unassembled WGS sequence"/>
</dbReference>
<feature type="region of interest" description="Disordered" evidence="1">
    <location>
        <begin position="117"/>
        <end position="192"/>
    </location>
</feature>
<keyword evidence="6" id="KW-1185">Reference proteome</keyword>
<dbReference type="NCBIfam" id="NF040535">
    <property type="entry name" value="LiaF_C_term"/>
    <property type="match status" value="1"/>
</dbReference>
<proteinExistence type="predicted"/>
<dbReference type="RefSeq" id="WP_062491602.1">
    <property type="nucleotide sequence ID" value="NZ_BOVJ01000096.1"/>
</dbReference>
<evidence type="ECO:0000259" key="4">
    <source>
        <dbReference type="Pfam" id="PF22570"/>
    </source>
</evidence>
<evidence type="ECO:0008006" key="7">
    <source>
        <dbReference type="Google" id="ProtNLM"/>
    </source>
</evidence>
<dbReference type="InterPro" id="IPR054331">
    <property type="entry name" value="LiaF_TM"/>
</dbReference>
<comment type="caution">
    <text evidence="5">The sequence shown here is derived from an EMBL/GenBank/DDBJ whole genome shotgun (WGS) entry which is preliminary data.</text>
</comment>
<organism evidence="5 6">
    <name type="scientific">Paenibacillus cisolokensis</name>
    <dbReference type="NCBI Taxonomy" id="1658519"/>
    <lineage>
        <taxon>Bacteria</taxon>
        <taxon>Bacillati</taxon>
        <taxon>Bacillota</taxon>
        <taxon>Bacilli</taxon>
        <taxon>Bacillales</taxon>
        <taxon>Paenibacillaceae</taxon>
        <taxon>Paenibacillus</taxon>
    </lineage>
</organism>
<feature type="transmembrane region" description="Helical" evidence="2">
    <location>
        <begin position="33"/>
        <end position="50"/>
    </location>
</feature>
<evidence type="ECO:0000313" key="5">
    <source>
        <dbReference type="EMBL" id="GIQ64459.1"/>
    </source>
</evidence>
<reference evidence="5 6" key="1">
    <citation type="submission" date="2021-04" db="EMBL/GenBank/DDBJ databases">
        <title>Draft genome sequence of Paenibacillus cisolokensis, LC2-13A.</title>
        <authorList>
            <person name="Uke A."/>
            <person name="Chhe C."/>
            <person name="Baramee S."/>
            <person name="Kosugi A."/>
        </authorList>
    </citation>
    <scope>NUCLEOTIDE SEQUENCE [LARGE SCALE GENOMIC DNA]</scope>
    <source>
        <strain evidence="5 6">LC2-13A</strain>
    </source>
</reference>
<dbReference type="InterPro" id="IPR047793">
    <property type="entry name" value="LiaF_C"/>
</dbReference>
<dbReference type="Pfam" id="PF22570">
    <property type="entry name" value="LiaF-TM"/>
    <property type="match status" value="1"/>
</dbReference>
<evidence type="ECO:0000256" key="2">
    <source>
        <dbReference type="SAM" id="Phobius"/>
    </source>
</evidence>
<gene>
    <name evidence="5" type="ORF">PACILC2_30270</name>
</gene>
<feature type="transmembrane region" description="Helical" evidence="2">
    <location>
        <begin position="89"/>
        <end position="107"/>
    </location>
</feature>
<feature type="compositionally biased region" description="Low complexity" evidence="1">
    <location>
        <begin position="161"/>
        <end position="170"/>
    </location>
</feature>
<dbReference type="EMBL" id="BOVJ01000096">
    <property type="protein sequence ID" value="GIQ64459.1"/>
    <property type="molecule type" value="Genomic_DNA"/>
</dbReference>
<keyword evidence="2" id="KW-1133">Transmembrane helix</keyword>
<feature type="transmembrane region" description="Helical" evidence="2">
    <location>
        <begin position="7"/>
        <end position="27"/>
    </location>
</feature>
<dbReference type="Pfam" id="PF09922">
    <property type="entry name" value="LiaF-like_C"/>
    <property type="match status" value="1"/>
</dbReference>
<protein>
    <recommendedName>
        <fullName evidence="7">Cell wall-active antibiotics response protein</fullName>
    </recommendedName>
</protein>
<keyword evidence="2" id="KW-0472">Membrane</keyword>
<feature type="domain" description="LiaF transmembrane" evidence="4">
    <location>
        <begin position="9"/>
        <end position="112"/>
    </location>
</feature>
<accession>A0ABQ4N924</accession>
<evidence type="ECO:0000256" key="1">
    <source>
        <dbReference type="SAM" id="MobiDB-lite"/>
    </source>
</evidence>
<keyword evidence="2" id="KW-0812">Transmembrane</keyword>
<dbReference type="InterPro" id="IPR024425">
    <property type="entry name" value="LiaF-like_C"/>
</dbReference>
<name>A0ABQ4N924_9BACL</name>
<sequence>MNGFFSRLIWGLLLVSCGAAFLLHQLGYITFDFGYMISIFWPVILILIGLDGLIKRRGTDDWWGIILIVLGFLFLGRNLDLIYWSFGDIIRFALPVVLIVIGLKMILKPNRRNQAHTDDEWQPFMPYNRDVPPPPPLHPDPTKEGFGPDNDAGGHTGTTGSGSSSAGGWHSDPHAGGYNGRRGRERHRGSRCDGRVEWWNSDPNAQTRSGFIGDIHLGEDYWELRPMNISHFIGDTVLDLTKAQIPLGETKLTVSSFIGDVKVFVPHDFDVGVHVISSSFIGDVSVLGRREGGMFRHVNLESPAYSEQDKKIRLVVSTFIGDVRVTKVG</sequence>
<evidence type="ECO:0000259" key="3">
    <source>
        <dbReference type="Pfam" id="PF09922"/>
    </source>
</evidence>
<feature type="domain" description="Cell wall-active antibiotics response LiaF-like C-terminal" evidence="3">
    <location>
        <begin position="211"/>
        <end position="325"/>
    </location>
</feature>
<feature type="transmembrane region" description="Helical" evidence="2">
    <location>
        <begin position="62"/>
        <end position="83"/>
    </location>
</feature>
<evidence type="ECO:0000313" key="6">
    <source>
        <dbReference type="Proteomes" id="UP000680304"/>
    </source>
</evidence>